<dbReference type="Pfam" id="PF00668">
    <property type="entry name" value="Condensation"/>
    <property type="match status" value="1"/>
</dbReference>
<dbReference type="PANTHER" id="PTHR45398">
    <property type="match status" value="1"/>
</dbReference>
<evidence type="ECO:0000259" key="1">
    <source>
        <dbReference type="Pfam" id="PF00668"/>
    </source>
</evidence>
<feature type="non-terminal residue" evidence="2">
    <location>
        <position position="1"/>
    </location>
</feature>
<dbReference type="Proteomes" id="UP001216674">
    <property type="component" value="Unassembled WGS sequence"/>
</dbReference>
<organism evidence="2 3">
    <name type="scientific">Cupriavidus basilensis</name>
    <dbReference type="NCBI Taxonomy" id="68895"/>
    <lineage>
        <taxon>Bacteria</taxon>
        <taxon>Pseudomonadati</taxon>
        <taxon>Pseudomonadota</taxon>
        <taxon>Betaproteobacteria</taxon>
        <taxon>Burkholderiales</taxon>
        <taxon>Burkholderiaceae</taxon>
        <taxon>Cupriavidus</taxon>
    </lineage>
</organism>
<accession>A0ABT6ASH8</accession>
<proteinExistence type="predicted"/>
<dbReference type="InterPro" id="IPR001242">
    <property type="entry name" value="Condensation_dom"/>
</dbReference>
<dbReference type="PANTHER" id="PTHR45398:SF1">
    <property type="entry name" value="ENZYME, PUTATIVE (JCVI)-RELATED"/>
    <property type="match status" value="1"/>
</dbReference>
<dbReference type="Gene3D" id="3.30.559.10">
    <property type="entry name" value="Chloramphenicol acetyltransferase-like domain"/>
    <property type="match status" value="1"/>
</dbReference>
<dbReference type="EMBL" id="JARJLM010000366">
    <property type="protein sequence ID" value="MDF3835583.1"/>
    <property type="molecule type" value="Genomic_DNA"/>
</dbReference>
<dbReference type="SUPFAM" id="SSF52777">
    <property type="entry name" value="CoA-dependent acyltransferases"/>
    <property type="match status" value="1"/>
</dbReference>
<dbReference type="InterPro" id="IPR023213">
    <property type="entry name" value="CAT-like_dom_sf"/>
</dbReference>
<evidence type="ECO:0000313" key="3">
    <source>
        <dbReference type="Proteomes" id="UP001216674"/>
    </source>
</evidence>
<protein>
    <submittedName>
        <fullName evidence="2">Condensation domain-containing protein</fullName>
    </submittedName>
</protein>
<keyword evidence="3" id="KW-1185">Reference proteome</keyword>
<feature type="domain" description="Condensation" evidence="1">
    <location>
        <begin position="22"/>
        <end position="220"/>
    </location>
</feature>
<evidence type="ECO:0000313" key="2">
    <source>
        <dbReference type="EMBL" id="MDF3835583.1"/>
    </source>
</evidence>
<name>A0ABT6ASH8_9BURK</name>
<sequence length="222" mass="24234">ELAAMAAPVAHDADAGNAVPTGIVPLLPIQADFFAMPMTRRHHWNQSVLLDCRDGFDTGALAAALGDLVVHHDALRLRFVEASGVWQQTYADEETCADLLWVRDAATEAERLAHCEAAQRSLDLAHGPLLRAVALRTGDRWQLLLAIHHLVVDGVSWRVLIEDLHAAYRARLNGEAAAPPARTASYQRWAEALRDSAARRGEEIPHWQALATVDASLPADEA</sequence>
<reference evidence="2 3" key="1">
    <citation type="submission" date="2023-03" db="EMBL/GenBank/DDBJ databases">
        <title>Draft assemblies of triclosan tolerant bacteria isolated from returned activated sludge.</title>
        <authorList>
            <person name="Van Hamelsveld S."/>
        </authorList>
    </citation>
    <scope>NUCLEOTIDE SEQUENCE [LARGE SCALE GENOMIC DNA]</scope>
    <source>
        <strain evidence="2 3">GW210010_S58</strain>
    </source>
</reference>
<comment type="caution">
    <text evidence="2">The sequence shown here is derived from an EMBL/GenBank/DDBJ whole genome shotgun (WGS) entry which is preliminary data.</text>
</comment>
<gene>
    <name evidence="2" type="ORF">P3W85_21890</name>
</gene>
<feature type="non-terminal residue" evidence="2">
    <location>
        <position position="222"/>
    </location>
</feature>
<dbReference type="RefSeq" id="WP_276266325.1">
    <property type="nucleotide sequence ID" value="NZ_JARJLM010000366.1"/>
</dbReference>